<keyword evidence="2" id="KW-1185">Reference proteome</keyword>
<comment type="caution">
    <text evidence="1">The sequence shown here is derived from an EMBL/GenBank/DDBJ whole genome shotgun (WGS) entry which is preliminary data.</text>
</comment>
<accession>A0ABS8VF36</accession>
<protein>
    <submittedName>
        <fullName evidence="1">Uncharacterized protein</fullName>
    </submittedName>
</protein>
<evidence type="ECO:0000313" key="2">
    <source>
        <dbReference type="Proteomes" id="UP000823775"/>
    </source>
</evidence>
<dbReference type="Proteomes" id="UP000823775">
    <property type="component" value="Unassembled WGS sequence"/>
</dbReference>
<gene>
    <name evidence="1" type="ORF">HAX54_033747</name>
</gene>
<dbReference type="EMBL" id="JACEIK010004330">
    <property type="protein sequence ID" value="MCD9645072.1"/>
    <property type="molecule type" value="Genomic_DNA"/>
</dbReference>
<organism evidence="1 2">
    <name type="scientific">Datura stramonium</name>
    <name type="common">Jimsonweed</name>
    <name type="synonym">Common thornapple</name>
    <dbReference type="NCBI Taxonomy" id="4076"/>
    <lineage>
        <taxon>Eukaryota</taxon>
        <taxon>Viridiplantae</taxon>
        <taxon>Streptophyta</taxon>
        <taxon>Embryophyta</taxon>
        <taxon>Tracheophyta</taxon>
        <taxon>Spermatophyta</taxon>
        <taxon>Magnoliopsida</taxon>
        <taxon>eudicotyledons</taxon>
        <taxon>Gunneridae</taxon>
        <taxon>Pentapetalae</taxon>
        <taxon>asterids</taxon>
        <taxon>lamiids</taxon>
        <taxon>Solanales</taxon>
        <taxon>Solanaceae</taxon>
        <taxon>Solanoideae</taxon>
        <taxon>Datureae</taxon>
        <taxon>Datura</taxon>
    </lineage>
</organism>
<sequence>MRPGPTGTTGLLSSKFVGSFFIAKNCSADGSPCDHWHSSSRSLPLAMSSTHNESQNLQWLRAQGSKRLGLLYHG</sequence>
<evidence type="ECO:0000313" key="1">
    <source>
        <dbReference type="EMBL" id="MCD9645072.1"/>
    </source>
</evidence>
<name>A0ABS8VF36_DATST</name>
<proteinExistence type="predicted"/>
<reference evidence="1 2" key="1">
    <citation type="journal article" date="2021" name="BMC Genomics">
        <title>Datura genome reveals duplications of psychoactive alkaloid biosynthetic genes and high mutation rate following tissue culture.</title>
        <authorList>
            <person name="Rajewski A."/>
            <person name="Carter-House D."/>
            <person name="Stajich J."/>
            <person name="Litt A."/>
        </authorList>
    </citation>
    <scope>NUCLEOTIDE SEQUENCE [LARGE SCALE GENOMIC DNA]</scope>
    <source>
        <strain evidence="1">AR-01</strain>
    </source>
</reference>